<comment type="caution">
    <text evidence="1">The sequence shown here is derived from an EMBL/GenBank/DDBJ whole genome shotgun (WGS) entry which is preliminary data.</text>
</comment>
<protein>
    <recommendedName>
        <fullName evidence="3">HNH endonuclease</fullName>
    </recommendedName>
</protein>
<gene>
    <name evidence="1" type="ORF">ACFOWD_01220</name>
</gene>
<keyword evidence="2" id="KW-1185">Reference proteome</keyword>
<reference evidence="2" key="1">
    <citation type="journal article" date="2019" name="Int. J. Syst. Evol. Microbiol.">
        <title>The Global Catalogue of Microorganisms (GCM) 10K type strain sequencing project: providing services to taxonomists for standard genome sequencing and annotation.</title>
        <authorList>
            <consortium name="The Broad Institute Genomics Platform"/>
            <consortium name="The Broad Institute Genome Sequencing Center for Infectious Disease"/>
            <person name="Wu L."/>
            <person name="Ma J."/>
        </authorList>
    </citation>
    <scope>NUCLEOTIDE SEQUENCE [LARGE SCALE GENOMIC DNA]</scope>
    <source>
        <strain evidence="2">CECT 8655</strain>
    </source>
</reference>
<sequence>MIYLGDQLSALKAYSKEATCWLGIKIKGRKTIRNRTGFSCKNSSCNICNGTASIRSGIDQDFRNLFTDDIIKELIVAKPHRLIEINETLQAQFIATAGKTVNIFNTNAKKIFVKSGFKDWFSTDETLGEKWNYRLARLLDKHTCTYCNREYIFIYRNPSGKGVGMVPQFDHWFSKTNFPLLGISFYNLIPSCGTCNTIKSIKELNLLEHLHPYVNPNISSSYEFSYLPITNNDNRIILKNTSLLNNKGIDTVNALNLPLIYKGHSRRELQDLIDLRYKYSENYLNILLEKTFGNLDISKEERYRLIFGIELEEKNHHKKIFSKFKNDIIRDLLSK</sequence>
<evidence type="ECO:0008006" key="3">
    <source>
        <dbReference type="Google" id="ProtNLM"/>
    </source>
</evidence>
<evidence type="ECO:0000313" key="2">
    <source>
        <dbReference type="Proteomes" id="UP001595826"/>
    </source>
</evidence>
<organism evidence="1 2">
    <name type="scientific">Polaribacter marinivivus</name>
    <dbReference type="NCBI Taxonomy" id="1524260"/>
    <lineage>
        <taxon>Bacteria</taxon>
        <taxon>Pseudomonadati</taxon>
        <taxon>Bacteroidota</taxon>
        <taxon>Flavobacteriia</taxon>
        <taxon>Flavobacteriales</taxon>
        <taxon>Flavobacteriaceae</taxon>
    </lineage>
</organism>
<accession>A0ABV8R543</accession>
<dbReference type="Proteomes" id="UP001595826">
    <property type="component" value="Unassembled WGS sequence"/>
</dbReference>
<dbReference type="Gene3D" id="1.10.30.50">
    <property type="match status" value="1"/>
</dbReference>
<name>A0ABV8R543_9FLAO</name>
<dbReference type="EMBL" id="JBHSCY010000001">
    <property type="protein sequence ID" value="MFC4267510.1"/>
    <property type="molecule type" value="Genomic_DNA"/>
</dbReference>
<evidence type="ECO:0000313" key="1">
    <source>
        <dbReference type="EMBL" id="MFC4267510.1"/>
    </source>
</evidence>
<proteinExistence type="predicted"/>
<dbReference type="RefSeq" id="WP_377407440.1">
    <property type="nucleotide sequence ID" value="NZ_JBHSCY010000001.1"/>
</dbReference>